<dbReference type="SMART" id="SM00448">
    <property type="entry name" value="REC"/>
    <property type="match status" value="1"/>
</dbReference>
<dbReference type="InterPro" id="IPR039420">
    <property type="entry name" value="WalR-like"/>
</dbReference>
<evidence type="ECO:0000256" key="7">
    <source>
        <dbReference type="PROSITE-ProRule" id="PRU01091"/>
    </source>
</evidence>
<dbReference type="PROSITE" id="PS51755">
    <property type="entry name" value="OMPR_PHOB"/>
    <property type="match status" value="1"/>
</dbReference>
<dbReference type="SMART" id="SM00862">
    <property type="entry name" value="Trans_reg_C"/>
    <property type="match status" value="1"/>
</dbReference>
<dbReference type="SUPFAM" id="SSF46894">
    <property type="entry name" value="C-terminal effector domain of the bipartite response regulators"/>
    <property type="match status" value="1"/>
</dbReference>
<protein>
    <submittedName>
        <fullName evidence="10">Response regulator transcription factor</fullName>
    </submittedName>
</protein>
<dbReference type="PROSITE" id="PS50110">
    <property type="entry name" value="RESPONSE_REGULATORY"/>
    <property type="match status" value="1"/>
</dbReference>
<dbReference type="Gene3D" id="3.40.50.2300">
    <property type="match status" value="1"/>
</dbReference>
<feature type="modified residue" description="4-aspartylphosphate" evidence="6">
    <location>
        <position position="58"/>
    </location>
</feature>
<dbReference type="Gene3D" id="6.10.250.690">
    <property type="match status" value="1"/>
</dbReference>
<dbReference type="RefSeq" id="WP_262688769.1">
    <property type="nucleotide sequence ID" value="NZ_JAOQIO010000124.1"/>
</dbReference>
<dbReference type="InterPro" id="IPR001867">
    <property type="entry name" value="OmpR/PhoB-type_DNA-bd"/>
</dbReference>
<feature type="DNA-binding region" description="OmpR/PhoB-type" evidence="7">
    <location>
        <begin position="145"/>
        <end position="242"/>
    </location>
</feature>
<dbReference type="Pfam" id="PF00486">
    <property type="entry name" value="Trans_reg_C"/>
    <property type="match status" value="1"/>
</dbReference>
<evidence type="ECO:0000256" key="6">
    <source>
        <dbReference type="PROSITE-ProRule" id="PRU00169"/>
    </source>
</evidence>
<dbReference type="InterPro" id="IPR036388">
    <property type="entry name" value="WH-like_DNA-bd_sf"/>
</dbReference>
<evidence type="ECO:0000313" key="11">
    <source>
        <dbReference type="Proteomes" id="UP001652445"/>
    </source>
</evidence>
<evidence type="ECO:0000259" key="9">
    <source>
        <dbReference type="PROSITE" id="PS51755"/>
    </source>
</evidence>
<sequence length="246" mass="27776">MSKESKHGKIMIVDDEPNIVEVIRLYLEHAGYEPIIAYRGGEVLQTVRVQQPDLVLLDVMLPDHSGFELCSRIRSESGALAHTPIIFLTAKGESIDKLRAFNLGIDDYIVKPFDPNELIARIKAVLRRTQLQNTTANTGSEQDREKLLRMGALMIDPGQYKVTLDGKRVDLTPKEIELLYFLASNPGRVYSREDLLGYVWNFDFSGGTRTVDAHVKNLRKKLGASTDWAIQTLWGIGYSFEVMQHA</sequence>
<organism evidence="10 11">
    <name type="scientific">Paenibacillus baimaensis</name>
    <dbReference type="NCBI Taxonomy" id="2982185"/>
    <lineage>
        <taxon>Bacteria</taxon>
        <taxon>Bacillati</taxon>
        <taxon>Bacillota</taxon>
        <taxon>Bacilli</taxon>
        <taxon>Bacillales</taxon>
        <taxon>Paenibacillaceae</taxon>
        <taxon>Paenibacillus</taxon>
    </lineage>
</organism>
<name>A0ABT2UTY6_9BACL</name>
<evidence type="ECO:0000256" key="2">
    <source>
        <dbReference type="ARBA" id="ARBA00023012"/>
    </source>
</evidence>
<evidence type="ECO:0000259" key="8">
    <source>
        <dbReference type="PROSITE" id="PS50110"/>
    </source>
</evidence>
<keyword evidence="5" id="KW-0804">Transcription</keyword>
<dbReference type="Proteomes" id="UP001652445">
    <property type="component" value="Unassembled WGS sequence"/>
</dbReference>
<evidence type="ECO:0000256" key="5">
    <source>
        <dbReference type="ARBA" id="ARBA00023163"/>
    </source>
</evidence>
<evidence type="ECO:0000256" key="4">
    <source>
        <dbReference type="ARBA" id="ARBA00023125"/>
    </source>
</evidence>
<evidence type="ECO:0000256" key="3">
    <source>
        <dbReference type="ARBA" id="ARBA00023015"/>
    </source>
</evidence>
<keyword evidence="4 7" id="KW-0238">DNA-binding</keyword>
<dbReference type="PANTHER" id="PTHR48111">
    <property type="entry name" value="REGULATOR OF RPOS"/>
    <property type="match status" value="1"/>
</dbReference>
<dbReference type="CDD" id="cd17574">
    <property type="entry name" value="REC_OmpR"/>
    <property type="match status" value="1"/>
</dbReference>
<dbReference type="CDD" id="cd00383">
    <property type="entry name" value="trans_reg_C"/>
    <property type="match status" value="1"/>
</dbReference>
<keyword evidence="2" id="KW-0902">Two-component regulatory system</keyword>
<feature type="domain" description="OmpR/PhoB-type" evidence="9">
    <location>
        <begin position="145"/>
        <end position="242"/>
    </location>
</feature>
<comment type="caution">
    <text evidence="10">The sequence shown here is derived from an EMBL/GenBank/DDBJ whole genome shotgun (WGS) entry which is preliminary data.</text>
</comment>
<gene>
    <name evidence="10" type="ORF">OB236_38870</name>
</gene>
<keyword evidence="11" id="KW-1185">Reference proteome</keyword>
<feature type="domain" description="Response regulatory" evidence="8">
    <location>
        <begin position="9"/>
        <end position="126"/>
    </location>
</feature>
<accession>A0ABT2UTY6</accession>
<dbReference type="InterPro" id="IPR011006">
    <property type="entry name" value="CheY-like_superfamily"/>
</dbReference>
<dbReference type="Gene3D" id="1.10.10.10">
    <property type="entry name" value="Winged helix-like DNA-binding domain superfamily/Winged helix DNA-binding domain"/>
    <property type="match status" value="1"/>
</dbReference>
<reference evidence="10 11" key="1">
    <citation type="submission" date="2022-09" db="EMBL/GenBank/DDBJ databases">
        <authorList>
            <person name="Han X.L."/>
            <person name="Wang Q."/>
            <person name="Lu T."/>
        </authorList>
    </citation>
    <scope>NUCLEOTIDE SEQUENCE [LARGE SCALE GENOMIC DNA]</scope>
    <source>
        <strain evidence="10 11">WQ 127069</strain>
    </source>
</reference>
<dbReference type="SUPFAM" id="SSF52172">
    <property type="entry name" value="CheY-like"/>
    <property type="match status" value="1"/>
</dbReference>
<dbReference type="Pfam" id="PF00072">
    <property type="entry name" value="Response_reg"/>
    <property type="match status" value="1"/>
</dbReference>
<keyword evidence="1 6" id="KW-0597">Phosphoprotein</keyword>
<evidence type="ECO:0000256" key="1">
    <source>
        <dbReference type="ARBA" id="ARBA00022553"/>
    </source>
</evidence>
<dbReference type="EMBL" id="JAOQIO010000124">
    <property type="protein sequence ID" value="MCU6798107.1"/>
    <property type="molecule type" value="Genomic_DNA"/>
</dbReference>
<keyword evidence="3" id="KW-0805">Transcription regulation</keyword>
<dbReference type="InterPro" id="IPR001789">
    <property type="entry name" value="Sig_transdc_resp-reg_receiver"/>
</dbReference>
<proteinExistence type="predicted"/>
<evidence type="ECO:0000313" key="10">
    <source>
        <dbReference type="EMBL" id="MCU6798107.1"/>
    </source>
</evidence>
<dbReference type="PANTHER" id="PTHR48111:SF21">
    <property type="entry name" value="DNA-BINDING DUAL MASTER TRANSCRIPTIONAL REGULATOR RPAA"/>
    <property type="match status" value="1"/>
</dbReference>
<dbReference type="InterPro" id="IPR016032">
    <property type="entry name" value="Sig_transdc_resp-reg_C-effctor"/>
</dbReference>